<dbReference type="RefSeq" id="WP_377913401.1">
    <property type="nucleotide sequence ID" value="NZ_JBHRZT010000020.1"/>
</dbReference>
<reference evidence="3" key="1">
    <citation type="journal article" date="2019" name="Int. J. Syst. Evol. Microbiol.">
        <title>The Global Catalogue of Microorganisms (GCM) 10K type strain sequencing project: providing services to taxonomists for standard genome sequencing and annotation.</title>
        <authorList>
            <consortium name="The Broad Institute Genomics Platform"/>
            <consortium name="The Broad Institute Genome Sequencing Center for Infectious Disease"/>
            <person name="Wu L."/>
            <person name="Ma J."/>
        </authorList>
    </citation>
    <scope>NUCLEOTIDE SEQUENCE [LARGE SCALE GENOMIC DNA]</scope>
    <source>
        <strain evidence="3">CCUG 61889</strain>
    </source>
</reference>
<sequence length="97" mass="11212">MPIFVILIIISLSFYLYFKTKYFRTKRPMEKQWISAKSSIALGAFVLLFGINQYFIHQSTLSIVIGILFIAMGGGSIWAGMRAYKYYYPLAVKETHE</sequence>
<accession>A0ABV8AZ28</accession>
<keyword evidence="1" id="KW-0812">Transmembrane</keyword>
<name>A0ABV8AZ28_9BACI</name>
<dbReference type="Proteomes" id="UP001595752">
    <property type="component" value="Unassembled WGS sequence"/>
</dbReference>
<proteinExistence type="predicted"/>
<dbReference type="EMBL" id="JBHRZT010000020">
    <property type="protein sequence ID" value="MFC3883223.1"/>
    <property type="molecule type" value="Genomic_DNA"/>
</dbReference>
<feature type="transmembrane region" description="Helical" evidence="1">
    <location>
        <begin position="6"/>
        <end position="22"/>
    </location>
</feature>
<evidence type="ECO:0000256" key="1">
    <source>
        <dbReference type="SAM" id="Phobius"/>
    </source>
</evidence>
<dbReference type="Pfam" id="PF14007">
    <property type="entry name" value="YtpI"/>
    <property type="match status" value="1"/>
</dbReference>
<gene>
    <name evidence="2" type="ORF">ACFOU2_06700</name>
</gene>
<feature type="transmembrane region" description="Helical" evidence="1">
    <location>
        <begin position="34"/>
        <end position="55"/>
    </location>
</feature>
<protein>
    <submittedName>
        <fullName evidence="2">YtpI family protein</fullName>
    </submittedName>
</protein>
<evidence type="ECO:0000313" key="2">
    <source>
        <dbReference type="EMBL" id="MFC3883223.1"/>
    </source>
</evidence>
<dbReference type="InterPro" id="IPR025618">
    <property type="entry name" value="YtpI"/>
</dbReference>
<feature type="transmembrane region" description="Helical" evidence="1">
    <location>
        <begin position="61"/>
        <end position="81"/>
    </location>
</feature>
<keyword evidence="3" id="KW-1185">Reference proteome</keyword>
<organism evidence="2 3">
    <name type="scientific">Bacillus songklensis</name>
    <dbReference type="NCBI Taxonomy" id="1069116"/>
    <lineage>
        <taxon>Bacteria</taxon>
        <taxon>Bacillati</taxon>
        <taxon>Bacillota</taxon>
        <taxon>Bacilli</taxon>
        <taxon>Bacillales</taxon>
        <taxon>Bacillaceae</taxon>
        <taxon>Bacillus</taxon>
    </lineage>
</organism>
<keyword evidence="1" id="KW-1133">Transmembrane helix</keyword>
<evidence type="ECO:0000313" key="3">
    <source>
        <dbReference type="Proteomes" id="UP001595752"/>
    </source>
</evidence>
<keyword evidence="1" id="KW-0472">Membrane</keyword>
<comment type="caution">
    <text evidence="2">The sequence shown here is derived from an EMBL/GenBank/DDBJ whole genome shotgun (WGS) entry which is preliminary data.</text>
</comment>